<dbReference type="eggNOG" id="COG0745">
    <property type="taxonomic scope" value="Bacteria"/>
</dbReference>
<evidence type="ECO:0000259" key="9">
    <source>
        <dbReference type="PROSITE" id="PS51755"/>
    </source>
</evidence>
<evidence type="ECO:0000256" key="3">
    <source>
        <dbReference type="ARBA" id="ARBA00023125"/>
    </source>
</evidence>
<dbReference type="RefSeq" id="WP_013655406.1">
    <property type="nucleotide sequence ID" value="NC_015275.1"/>
</dbReference>
<dbReference type="InterPro" id="IPR001867">
    <property type="entry name" value="OmpR/PhoB-type_DNA-bd"/>
</dbReference>
<dbReference type="SUPFAM" id="SSF52172">
    <property type="entry name" value="CheY-like"/>
    <property type="match status" value="1"/>
</dbReference>
<evidence type="ECO:0000256" key="2">
    <source>
        <dbReference type="ARBA" id="ARBA00023015"/>
    </source>
</evidence>
<dbReference type="GO" id="GO:0000156">
    <property type="term" value="F:phosphorelay response regulator activity"/>
    <property type="evidence" value="ECO:0007669"/>
    <property type="project" value="TreeGrafter"/>
</dbReference>
<gene>
    <name evidence="10" type="ordered locus">Clole_0358</name>
</gene>
<dbReference type="Gene3D" id="6.10.250.690">
    <property type="match status" value="1"/>
</dbReference>
<evidence type="ECO:0000256" key="6">
    <source>
        <dbReference type="PROSITE-ProRule" id="PRU00169"/>
    </source>
</evidence>
<dbReference type="Pfam" id="PF00072">
    <property type="entry name" value="Response_reg"/>
    <property type="match status" value="1"/>
</dbReference>
<dbReference type="PROSITE" id="PS51755">
    <property type="entry name" value="OMPR_PHOB"/>
    <property type="match status" value="1"/>
</dbReference>
<dbReference type="GO" id="GO:0006355">
    <property type="term" value="P:regulation of DNA-templated transcription"/>
    <property type="evidence" value="ECO:0007669"/>
    <property type="project" value="InterPro"/>
</dbReference>
<dbReference type="SMART" id="SM00448">
    <property type="entry name" value="REC"/>
    <property type="match status" value="1"/>
</dbReference>
<dbReference type="Gene3D" id="1.10.10.10">
    <property type="entry name" value="Winged helix-like DNA-binding domain superfamily/Winged helix DNA-binding domain"/>
    <property type="match status" value="1"/>
</dbReference>
<dbReference type="PANTHER" id="PTHR48111:SF43">
    <property type="entry name" value="STAGE 0 SPORULATION PROTEIN A HOMOLOG"/>
    <property type="match status" value="1"/>
</dbReference>
<dbReference type="SUPFAM" id="SSF46894">
    <property type="entry name" value="C-terminal effector domain of the bipartite response regulators"/>
    <property type="match status" value="1"/>
</dbReference>
<dbReference type="EMBL" id="CP002582">
    <property type="protein sequence ID" value="ADZ82105.1"/>
    <property type="molecule type" value="Genomic_DNA"/>
</dbReference>
<dbReference type="Proteomes" id="UP000008467">
    <property type="component" value="Chromosome"/>
</dbReference>
<proteinExistence type="predicted"/>
<evidence type="ECO:0000256" key="7">
    <source>
        <dbReference type="PROSITE-ProRule" id="PRU01091"/>
    </source>
</evidence>
<keyword evidence="2" id="KW-0805">Transcription regulation</keyword>
<reference evidence="10 11" key="1">
    <citation type="journal article" date="2011" name="J. Bacteriol.">
        <title>Complete genome sequence of the cellulose-degrading bacterium Cellulosilyticum lentocellum.</title>
        <authorList>
            <consortium name="US DOE Joint Genome Institute"/>
            <person name="Miller D.A."/>
            <person name="Suen G."/>
            <person name="Bruce D."/>
            <person name="Copeland A."/>
            <person name="Cheng J.F."/>
            <person name="Detter C."/>
            <person name="Goodwin L.A."/>
            <person name="Han C.S."/>
            <person name="Hauser L.J."/>
            <person name="Land M.L."/>
            <person name="Lapidus A."/>
            <person name="Lucas S."/>
            <person name="Meincke L."/>
            <person name="Pitluck S."/>
            <person name="Tapia R."/>
            <person name="Teshima H."/>
            <person name="Woyke T."/>
            <person name="Fox B.G."/>
            <person name="Angert E.R."/>
            <person name="Currie C.R."/>
        </authorList>
    </citation>
    <scope>NUCLEOTIDE SEQUENCE [LARGE SCALE GENOMIC DNA]</scope>
    <source>
        <strain evidence="11">ATCC 49066 / DSM 5427 / NCIMB 11756 / RHM5</strain>
    </source>
</reference>
<dbReference type="InterPro" id="IPR039420">
    <property type="entry name" value="WalR-like"/>
</dbReference>
<sequence length="222" mass="25708">MKDILLVEDNLEVAKEIKLSLEKWGMQVQLIEDFSNVLEEVVRKQPKLVLMDVNLPYYDGFYWCGRIREVSNLPILFLSSRDSNMDVIMGINNGGDDYITKPFDTQVLLSKINALLRRAYQYTDAGALLYYNDAVLDIDKCELRYKGNSLELTKNEIKILTLLIRNKGKVVSRDKIMMSLWNDDEFISDNTLTVNMTRLRSKMKEIGLEEVIKTKKGLGYMM</sequence>
<dbReference type="AlphaFoldDB" id="F2JJR3"/>
<keyword evidence="6" id="KW-0597">Phosphoprotein</keyword>
<feature type="domain" description="OmpR/PhoB-type" evidence="9">
    <location>
        <begin position="126"/>
        <end position="222"/>
    </location>
</feature>
<dbReference type="KEGG" id="cle:Clole_0358"/>
<dbReference type="GO" id="GO:0000976">
    <property type="term" value="F:transcription cis-regulatory region binding"/>
    <property type="evidence" value="ECO:0007669"/>
    <property type="project" value="TreeGrafter"/>
</dbReference>
<organism evidence="10 11">
    <name type="scientific">Cellulosilyticum lentocellum (strain ATCC 49066 / DSM 5427 / NCIMB 11756 / RHM5)</name>
    <name type="common">Clostridium lentocellum</name>
    <dbReference type="NCBI Taxonomy" id="642492"/>
    <lineage>
        <taxon>Bacteria</taxon>
        <taxon>Bacillati</taxon>
        <taxon>Bacillota</taxon>
        <taxon>Clostridia</taxon>
        <taxon>Lachnospirales</taxon>
        <taxon>Cellulosilyticaceae</taxon>
        <taxon>Cellulosilyticum</taxon>
    </lineage>
</organism>
<evidence type="ECO:0000256" key="1">
    <source>
        <dbReference type="ARBA" id="ARBA00018672"/>
    </source>
</evidence>
<evidence type="ECO:0000259" key="8">
    <source>
        <dbReference type="PROSITE" id="PS50110"/>
    </source>
</evidence>
<keyword evidence="4" id="KW-0804">Transcription</keyword>
<dbReference type="Gene3D" id="3.40.50.2300">
    <property type="match status" value="1"/>
</dbReference>
<evidence type="ECO:0000313" key="10">
    <source>
        <dbReference type="EMBL" id="ADZ82105.1"/>
    </source>
</evidence>
<dbReference type="GO" id="GO:0005829">
    <property type="term" value="C:cytosol"/>
    <property type="evidence" value="ECO:0007669"/>
    <property type="project" value="TreeGrafter"/>
</dbReference>
<feature type="domain" description="Response regulatory" evidence="8">
    <location>
        <begin position="3"/>
        <end position="116"/>
    </location>
</feature>
<feature type="modified residue" description="4-aspartylphosphate" evidence="6">
    <location>
        <position position="52"/>
    </location>
</feature>
<accession>F2JJR3</accession>
<feature type="DNA-binding region" description="OmpR/PhoB-type" evidence="7">
    <location>
        <begin position="126"/>
        <end position="222"/>
    </location>
</feature>
<dbReference type="STRING" id="642492.Clole_0358"/>
<dbReference type="HOGENOM" id="CLU_000445_30_3_9"/>
<keyword evidence="3 7" id="KW-0238">DNA-binding</keyword>
<evidence type="ECO:0000256" key="5">
    <source>
        <dbReference type="ARBA" id="ARBA00024867"/>
    </source>
</evidence>
<dbReference type="PROSITE" id="PS50110">
    <property type="entry name" value="RESPONSE_REGULATORY"/>
    <property type="match status" value="1"/>
</dbReference>
<dbReference type="PANTHER" id="PTHR48111">
    <property type="entry name" value="REGULATOR OF RPOS"/>
    <property type="match status" value="1"/>
</dbReference>
<dbReference type="CDD" id="cd18159">
    <property type="entry name" value="REC_OmpR_NsrR-like"/>
    <property type="match status" value="1"/>
</dbReference>
<evidence type="ECO:0000256" key="4">
    <source>
        <dbReference type="ARBA" id="ARBA00023163"/>
    </source>
</evidence>
<dbReference type="InterPro" id="IPR001789">
    <property type="entry name" value="Sig_transdc_resp-reg_receiver"/>
</dbReference>
<protein>
    <recommendedName>
        <fullName evidence="1">Stage 0 sporulation protein A homolog</fullName>
    </recommendedName>
</protein>
<evidence type="ECO:0000313" key="11">
    <source>
        <dbReference type="Proteomes" id="UP000008467"/>
    </source>
</evidence>
<dbReference type="GO" id="GO:0032993">
    <property type="term" value="C:protein-DNA complex"/>
    <property type="evidence" value="ECO:0007669"/>
    <property type="project" value="TreeGrafter"/>
</dbReference>
<dbReference type="InterPro" id="IPR016032">
    <property type="entry name" value="Sig_transdc_resp-reg_C-effctor"/>
</dbReference>
<dbReference type="Pfam" id="PF00486">
    <property type="entry name" value="Trans_reg_C"/>
    <property type="match status" value="1"/>
</dbReference>
<dbReference type="SMART" id="SM00862">
    <property type="entry name" value="Trans_reg_C"/>
    <property type="match status" value="1"/>
</dbReference>
<dbReference type="InterPro" id="IPR011006">
    <property type="entry name" value="CheY-like_superfamily"/>
</dbReference>
<dbReference type="InterPro" id="IPR036388">
    <property type="entry name" value="WH-like_DNA-bd_sf"/>
</dbReference>
<comment type="function">
    <text evidence="5">May play the central regulatory role in sporulation. It may be an element of the effector pathway responsible for the activation of sporulation genes in response to nutritional stress. Spo0A may act in concert with spo0H (a sigma factor) to control the expression of some genes that are critical to the sporulation process.</text>
</comment>
<keyword evidence="11" id="KW-1185">Reference proteome</keyword>
<name>F2JJR3_CELLD</name>
<dbReference type="CDD" id="cd00383">
    <property type="entry name" value="trans_reg_C"/>
    <property type="match status" value="1"/>
</dbReference>